<keyword evidence="2" id="KW-1185">Reference proteome</keyword>
<evidence type="ECO:0000313" key="2">
    <source>
        <dbReference type="Proteomes" id="UP000095472"/>
    </source>
</evidence>
<proteinExistence type="predicted"/>
<dbReference type="Proteomes" id="UP000095472">
    <property type="component" value="Chromosome"/>
</dbReference>
<reference evidence="1 2" key="1">
    <citation type="journal article" date="2016" name="Genome Announc.">
        <title>Draft Genome Sequence of the Thermotolerant Cyanobacterium Desertifilum sp. IPPAS B-1220.</title>
        <authorList>
            <person name="Mironov K.S."/>
            <person name="Sinetova M.A."/>
            <person name="Bolatkhan K."/>
            <person name="Zayadan B.K."/>
            <person name="Ustinova V.V."/>
            <person name="Kupriyanova E.V."/>
            <person name="Skrypnik A.N."/>
            <person name="Gogoleva N.E."/>
            <person name="Gogolev Y.V."/>
            <person name="Los D.A."/>
        </authorList>
    </citation>
    <scope>NUCLEOTIDE SEQUENCE [LARGE SCALE GENOMIC DNA]</scope>
    <source>
        <strain evidence="1 2">IPPAS B-1220</strain>
    </source>
</reference>
<keyword evidence="1" id="KW-0808">Transferase</keyword>
<evidence type="ECO:0000313" key="1">
    <source>
        <dbReference type="EMBL" id="XPM65868.1"/>
    </source>
</evidence>
<keyword evidence="1" id="KW-0328">Glycosyltransferase</keyword>
<protein>
    <submittedName>
        <fullName evidence="1">Glycosyltransferase</fullName>
        <ecNumber evidence="1">2.4.-.-</ecNumber>
    </submittedName>
</protein>
<name>A0ACD5GYD1_9CYAN</name>
<organism evidence="1 2">
    <name type="scientific">Desertifilum tharense IPPAS B-1220</name>
    <dbReference type="NCBI Taxonomy" id="1781255"/>
    <lineage>
        <taxon>Bacteria</taxon>
        <taxon>Bacillati</taxon>
        <taxon>Cyanobacteriota</taxon>
        <taxon>Cyanophyceae</taxon>
        <taxon>Desertifilales</taxon>
        <taxon>Desertifilaceae</taxon>
        <taxon>Desertifilum</taxon>
    </lineage>
</organism>
<dbReference type="EC" id="2.4.-.-" evidence="1"/>
<gene>
    <name evidence="1" type="ORF">BH720_010325</name>
</gene>
<sequence length="264" mass="30373">MRLAYLTTYDIFNRNTWSKNNTGLNSTGYYLANHLKQQSVDIDYIGPLEKKTSIVTRLKWSFYRKLKQKDYYRWAEPLILKDYAKKASKKIAQFDSDIIFCPENAVPIAYLESDKPIVLYTDSTLAGLIGFYPWLDNICEETKKNIYHLEKLALERCQLVVFPSDWAAQTAINVYQISPKKIKIVPWGATVECDRTFEDIDKMIQNRPNLPCKLLFLGVDWVRKGGDIALQVAKQLNQSGLATELTIVGCHPQPVPIYQILLIV</sequence>
<accession>A0ACD5GYD1</accession>
<dbReference type="EMBL" id="CP182909">
    <property type="protein sequence ID" value="XPM65868.1"/>
    <property type="molecule type" value="Genomic_DNA"/>
</dbReference>